<evidence type="ECO:0000313" key="3">
    <source>
        <dbReference type="Proteomes" id="UP000008068"/>
    </source>
</evidence>
<keyword evidence="1" id="KW-0812">Transmembrane</keyword>
<keyword evidence="1" id="KW-1133">Transmembrane helix</keyword>
<evidence type="ECO:0000256" key="1">
    <source>
        <dbReference type="SAM" id="Phobius"/>
    </source>
</evidence>
<keyword evidence="3" id="KW-1185">Reference proteome</keyword>
<keyword evidence="1" id="KW-0472">Membrane</keyword>
<dbReference type="SUPFAM" id="SSF81321">
    <property type="entry name" value="Family A G protein-coupled receptor-like"/>
    <property type="match status" value="1"/>
</dbReference>
<dbReference type="PANTHER" id="PTHR45830">
    <property type="entry name" value="SERPENTINE RECEPTOR, CLASS I"/>
    <property type="match status" value="1"/>
</dbReference>
<feature type="transmembrane region" description="Helical" evidence="1">
    <location>
        <begin position="182"/>
        <end position="206"/>
    </location>
</feature>
<evidence type="ECO:0000313" key="2">
    <source>
        <dbReference type="EMBL" id="EGT31556.1"/>
    </source>
</evidence>
<dbReference type="InParanoid" id="G0NHS4"/>
<accession>G0NHS4</accession>
<protein>
    <recommendedName>
        <fullName evidence="4">G protein-coupled receptor</fullName>
    </recommendedName>
</protein>
<evidence type="ECO:0008006" key="4">
    <source>
        <dbReference type="Google" id="ProtNLM"/>
    </source>
</evidence>
<sequence length="276" mass="31266">MFFLTQPIPLLPIWAGYIHGPILTVFKIGTHLASVIGSVILEQQAAALTLCFVRKYQAISRIDSQNEVKDHWLLIVGLLGQVLIGLWVTLYFFSGIDRATSLLYIKQNYQEYSERFLELEDFQLYLSNEITIWFIASAGLMVVIFTAIIIFSTVKMLKLLKNLENQVSQIHLKKHKSAVSSLIAQLMTTPIAFLPPVASGFLLCLFDYEHIQGEKFQSQFNVQSNLLSFIVTSWILLAMTSCHGTINCLVMIMTCPPYRSFVKTMIMSRRCPGSVN</sequence>
<dbReference type="InterPro" id="IPR019429">
    <property type="entry name" value="7TM_GPCR_serpentine_rcpt_Sri"/>
</dbReference>
<proteinExistence type="predicted"/>
<name>G0NHS4_CAEBE</name>
<dbReference type="AlphaFoldDB" id="G0NHS4"/>
<dbReference type="Gene3D" id="1.20.1070.10">
    <property type="entry name" value="Rhodopsin 7-helix transmembrane proteins"/>
    <property type="match status" value="1"/>
</dbReference>
<dbReference type="OrthoDB" id="5845382at2759"/>
<dbReference type="eggNOG" id="ENOG502R687">
    <property type="taxonomic scope" value="Eukaryota"/>
</dbReference>
<dbReference type="Pfam" id="PF10327">
    <property type="entry name" value="7TM_GPCR_Sri"/>
    <property type="match status" value="1"/>
</dbReference>
<feature type="transmembrane region" description="Helical" evidence="1">
    <location>
        <begin position="130"/>
        <end position="151"/>
    </location>
</feature>
<dbReference type="FunCoup" id="G0NHS4">
    <property type="interactions" value="3"/>
</dbReference>
<gene>
    <name evidence="2" type="ORF">CAEBREN_28483</name>
</gene>
<organism evidence="3">
    <name type="scientific">Caenorhabditis brenneri</name>
    <name type="common">Nematode worm</name>
    <dbReference type="NCBI Taxonomy" id="135651"/>
    <lineage>
        <taxon>Eukaryota</taxon>
        <taxon>Metazoa</taxon>
        <taxon>Ecdysozoa</taxon>
        <taxon>Nematoda</taxon>
        <taxon>Chromadorea</taxon>
        <taxon>Rhabditida</taxon>
        <taxon>Rhabditina</taxon>
        <taxon>Rhabditomorpha</taxon>
        <taxon>Rhabditoidea</taxon>
        <taxon>Rhabditidae</taxon>
        <taxon>Peloderinae</taxon>
        <taxon>Caenorhabditis</taxon>
    </lineage>
</organism>
<dbReference type="Proteomes" id="UP000008068">
    <property type="component" value="Unassembled WGS sequence"/>
</dbReference>
<dbReference type="HOGENOM" id="CLU_067919_1_0_1"/>
<dbReference type="PANTHER" id="PTHR45830:SF18">
    <property type="entry name" value="SERPENTINE RECEPTOR, CLASS I"/>
    <property type="match status" value="1"/>
</dbReference>
<feature type="transmembrane region" description="Helical" evidence="1">
    <location>
        <begin position="73"/>
        <end position="93"/>
    </location>
</feature>
<dbReference type="EMBL" id="GL379886">
    <property type="protein sequence ID" value="EGT31556.1"/>
    <property type="molecule type" value="Genomic_DNA"/>
</dbReference>
<reference evidence="3" key="1">
    <citation type="submission" date="2011-07" db="EMBL/GenBank/DDBJ databases">
        <authorList>
            <consortium name="Caenorhabditis brenneri Sequencing and Analysis Consortium"/>
            <person name="Wilson R.K."/>
        </authorList>
    </citation>
    <scope>NUCLEOTIDE SEQUENCE [LARGE SCALE GENOMIC DNA]</scope>
    <source>
        <strain evidence="3">PB2801</strain>
    </source>
</reference>
<feature type="transmembrane region" description="Helical" evidence="1">
    <location>
        <begin position="226"/>
        <end position="253"/>
    </location>
</feature>